<dbReference type="PANTHER" id="PTHR22946:SF8">
    <property type="entry name" value="ACETYL XYLAN ESTERASE DOMAIN-CONTAINING PROTEIN"/>
    <property type="match status" value="1"/>
</dbReference>
<sequence length="660" mass="74185">MKSKSIVVLILSFYGVAAFAQKQYNVLDWKTDVTLNTYLVQQMRQQYGVRNVKLNNALKSKQQTLAYVKAVRQSAKEIFDKLPEKSPLNANMTGKMIRDGYRIEKVIYQSFKNHHVTANLYVPNGTGKFPAVLLFCGHEDVSKATESYQKTAILLAKNGFVVFVIDPISQSERVQLTDQNGKSLTRGATTEHTLLNLAANLVGTSVAAYELFDNQRGLDYLLTRKEVDATKIGCMGNSGGGMQTIYFAAIDERVKVMVPCSYLASRENTLATTGPADGCAQIPNEGANLLEMSDYLIAAAPKPTLVLAGRYDFIDYQGTLQSFEDLKRIYKSLEAPEKIALFTYDDGHGIAKPKREKAVQWFRKWFYNDDRPVVEADLEVLTDQELFASEKNKVSLSYPDEVTVQKYNQILWKNYAESRSKYAALPKLQKQQLVRKLLNIDTGNANISVEKVGIVKAKFAEFQKLIIRKNHEVPLPLLVYYPQQTVKKVVIWINEEGKSKLVDSAGLMQHYIKQQDVAVVFADLRGTGETADKVELNDPKYFSKDYRNAMLALHMGKPLLGQKTQDLLSVLQFIAATPKTSVASIQVNAKGNVGLAALYASFLNPKIAELNISHCLRSYLQILEQPIMRDMYGVVLHNQLAYFDVQDLINWVDTAKVNFN</sequence>
<evidence type="ECO:0000259" key="2">
    <source>
        <dbReference type="Pfam" id="PF05448"/>
    </source>
</evidence>
<protein>
    <submittedName>
        <fullName evidence="3">Alpha/beta hydrolase family protein</fullName>
        <ecNumber evidence="3">3.4.-.-</ecNumber>
    </submittedName>
</protein>
<proteinExistence type="predicted"/>
<evidence type="ECO:0000313" key="4">
    <source>
        <dbReference type="Proteomes" id="UP001517247"/>
    </source>
</evidence>
<feature type="domain" description="Acetyl xylan esterase" evidence="2">
    <location>
        <begin position="103"/>
        <end position="260"/>
    </location>
</feature>
<reference evidence="3 4" key="1">
    <citation type="submission" date="2024-12" db="EMBL/GenBank/DDBJ databases">
        <authorList>
            <person name="Hu S."/>
        </authorList>
    </citation>
    <scope>NUCLEOTIDE SEQUENCE [LARGE SCALE GENOMIC DNA]</scope>
    <source>
        <strain evidence="3 4">THG-T11</strain>
    </source>
</reference>
<keyword evidence="4" id="KW-1185">Reference proteome</keyword>
<dbReference type="EC" id="3.4.-.-" evidence="3"/>
<dbReference type="EMBL" id="SSHJ02000007">
    <property type="protein sequence ID" value="MFN0256612.1"/>
    <property type="molecule type" value="Genomic_DNA"/>
</dbReference>
<dbReference type="SUPFAM" id="SSF53474">
    <property type="entry name" value="alpha/beta-Hydrolases"/>
    <property type="match status" value="2"/>
</dbReference>
<dbReference type="Pfam" id="PF05448">
    <property type="entry name" value="AXE1"/>
    <property type="match status" value="1"/>
</dbReference>
<name>A0ABW9J9P9_9SPHI</name>
<keyword evidence="3" id="KW-0378">Hydrolase</keyword>
<dbReference type="InterPro" id="IPR029058">
    <property type="entry name" value="AB_hydrolase_fold"/>
</dbReference>
<feature type="chain" id="PRO_5046363679" evidence="1">
    <location>
        <begin position="21"/>
        <end position="660"/>
    </location>
</feature>
<dbReference type="RefSeq" id="WP_138723706.1">
    <property type="nucleotide sequence ID" value="NZ_SSHJ02000007.1"/>
</dbReference>
<dbReference type="Proteomes" id="UP001517247">
    <property type="component" value="Unassembled WGS sequence"/>
</dbReference>
<feature type="signal peptide" evidence="1">
    <location>
        <begin position="1"/>
        <end position="20"/>
    </location>
</feature>
<dbReference type="GO" id="GO:0016787">
    <property type="term" value="F:hydrolase activity"/>
    <property type="evidence" value="ECO:0007669"/>
    <property type="project" value="UniProtKB-KW"/>
</dbReference>
<dbReference type="InterPro" id="IPR008391">
    <property type="entry name" value="AXE1_dom"/>
</dbReference>
<dbReference type="InterPro" id="IPR050261">
    <property type="entry name" value="FrsA_esterase"/>
</dbReference>
<evidence type="ECO:0000313" key="3">
    <source>
        <dbReference type="EMBL" id="MFN0256612.1"/>
    </source>
</evidence>
<dbReference type="PANTHER" id="PTHR22946">
    <property type="entry name" value="DIENELACTONE HYDROLASE DOMAIN-CONTAINING PROTEIN-RELATED"/>
    <property type="match status" value="1"/>
</dbReference>
<evidence type="ECO:0000256" key="1">
    <source>
        <dbReference type="SAM" id="SignalP"/>
    </source>
</evidence>
<organism evidence="3 4">
    <name type="scientific">Pedobacter ureilyticus</name>
    <dbReference type="NCBI Taxonomy" id="1393051"/>
    <lineage>
        <taxon>Bacteria</taxon>
        <taxon>Pseudomonadati</taxon>
        <taxon>Bacteroidota</taxon>
        <taxon>Sphingobacteriia</taxon>
        <taxon>Sphingobacteriales</taxon>
        <taxon>Sphingobacteriaceae</taxon>
        <taxon>Pedobacter</taxon>
    </lineage>
</organism>
<accession>A0ABW9J9P9</accession>
<comment type="caution">
    <text evidence="3">The sequence shown here is derived from an EMBL/GenBank/DDBJ whole genome shotgun (WGS) entry which is preliminary data.</text>
</comment>
<keyword evidence="1" id="KW-0732">Signal</keyword>
<gene>
    <name evidence="3" type="ORF">E6A44_013570</name>
</gene>
<dbReference type="Gene3D" id="3.40.50.1820">
    <property type="entry name" value="alpha/beta hydrolase"/>
    <property type="match status" value="2"/>
</dbReference>